<evidence type="ECO:0000313" key="2">
    <source>
        <dbReference type="EMBL" id="VEG12408.1"/>
    </source>
</evidence>
<protein>
    <submittedName>
        <fullName evidence="2">Uncharacterized protein conserved in bacteria</fullName>
    </submittedName>
</protein>
<dbReference type="OrthoDB" id="8944913at2"/>
<evidence type="ECO:0000313" key="1">
    <source>
        <dbReference type="EMBL" id="VEG12227.1"/>
    </source>
</evidence>
<evidence type="ECO:0000313" key="3">
    <source>
        <dbReference type="Proteomes" id="UP000274100"/>
    </source>
</evidence>
<dbReference type="Proteomes" id="UP000274100">
    <property type="component" value="Chromosome"/>
</dbReference>
<dbReference type="KEGG" id="mcun:NCTC10297_00330"/>
<reference evidence="2 3" key="1">
    <citation type="submission" date="2018-12" db="EMBL/GenBank/DDBJ databases">
        <authorList>
            <consortium name="Pathogen Informatics"/>
        </authorList>
    </citation>
    <scope>NUCLEOTIDE SEQUENCE [LARGE SCALE GENOMIC DNA]</scope>
    <source>
        <strain evidence="2 3">NCTC10297</strain>
    </source>
</reference>
<sequence>MVDISEELKQEIFEISKGSWISGFFSAISGYLPNISFEEHKEVFFALSEEWLNNGLIKFDVPYIEGVPFERRVWEAPTEEIIQYLKDSFPKEATDELDANVNLYFLINAPAILWLHDDGSYYGS</sequence>
<dbReference type="InterPro" id="IPR023138">
    <property type="entry name" value="NMB0513-like_sf"/>
</dbReference>
<dbReference type="SUPFAM" id="SSF160472">
    <property type="entry name" value="NMB0513-like"/>
    <property type="match status" value="1"/>
</dbReference>
<dbReference type="RefSeq" id="WP_126329420.1">
    <property type="nucleotide sequence ID" value="NZ_LR134343.1"/>
</dbReference>
<gene>
    <name evidence="1" type="ORF">NCTC10297_00143</name>
    <name evidence="2" type="ORF">NCTC10297_00330</name>
</gene>
<name>A0A3S4SBK8_9GAMM</name>
<dbReference type="EMBL" id="LR134343">
    <property type="protein sequence ID" value="VEG12408.1"/>
    <property type="molecule type" value="Genomic_DNA"/>
</dbReference>
<accession>A0A3S4SBK8</accession>
<dbReference type="KEGG" id="mcun:NCTC10297_00143"/>
<dbReference type="EMBL" id="LR134343">
    <property type="protein sequence ID" value="VEG12227.1"/>
    <property type="molecule type" value="Genomic_DNA"/>
</dbReference>
<proteinExistence type="predicted"/>
<dbReference type="Gene3D" id="1.10.3510.10">
    <property type="entry name" value="NMB0513-like"/>
    <property type="match status" value="1"/>
</dbReference>
<organism evidence="2 3">
    <name type="scientific">Moraxella cuniculi</name>
    <dbReference type="NCBI Taxonomy" id="34061"/>
    <lineage>
        <taxon>Bacteria</taxon>
        <taxon>Pseudomonadati</taxon>
        <taxon>Pseudomonadota</taxon>
        <taxon>Gammaproteobacteria</taxon>
        <taxon>Moraxellales</taxon>
        <taxon>Moraxellaceae</taxon>
        <taxon>Moraxella</taxon>
    </lineage>
</organism>
<dbReference type="AlphaFoldDB" id="A0A3S4SBK8"/>